<name>W4MDB4_9BACT</name>
<dbReference type="InterPro" id="IPR029045">
    <property type="entry name" value="ClpP/crotonase-like_dom_sf"/>
</dbReference>
<reference evidence="4 5" key="1">
    <citation type="journal article" date="2014" name="Nature">
        <title>An environmental bacterial taxon with a large and distinct metabolic repertoire.</title>
        <authorList>
            <person name="Wilson M.C."/>
            <person name="Mori T."/>
            <person name="Ruckert C."/>
            <person name="Uria A.R."/>
            <person name="Helf M.J."/>
            <person name="Takada K."/>
            <person name="Gernert C."/>
            <person name="Steffens U.A."/>
            <person name="Heycke N."/>
            <person name="Schmitt S."/>
            <person name="Rinke C."/>
            <person name="Helfrich E.J."/>
            <person name="Brachmann A.O."/>
            <person name="Gurgui C."/>
            <person name="Wakimoto T."/>
            <person name="Kracht M."/>
            <person name="Crusemann M."/>
            <person name="Hentschel U."/>
            <person name="Abe I."/>
            <person name="Matsunaga S."/>
            <person name="Kalinowski J."/>
            <person name="Takeyama H."/>
            <person name="Piel J."/>
        </authorList>
    </citation>
    <scope>NUCLEOTIDE SEQUENCE [LARGE SCALE GENOMIC DNA]</scope>
    <source>
        <strain evidence="5">TSY2</strain>
    </source>
</reference>
<dbReference type="Proteomes" id="UP000019140">
    <property type="component" value="Unassembled WGS sequence"/>
</dbReference>
<protein>
    <recommendedName>
        <fullName evidence="6">Enoyl-CoA hydratase</fullName>
    </recommendedName>
</protein>
<comment type="caution">
    <text evidence="4">The sequence shown here is derived from an EMBL/GenBank/DDBJ whole genome shotgun (WGS) entry which is preliminary data.</text>
</comment>
<dbReference type="InterPro" id="IPR001753">
    <property type="entry name" value="Enoyl-CoA_hydra/iso"/>
</dbReference>
<dbReference type="Gene3D" id="1.10.12.10">
    <property type="entry name" value="Lyase 2-enoyl-coa Hydratase, Chain A, domain 2"/>
    <property type="match status" value="1"/>
</dbReference>
<dbReference type="GO" id="GO:0003824">
    <property type="term" value="F:catalytic activity"/>
    <property type="evidence" value="ECO:0007669"/>
    <property type="project" value="InterPro"/>
</dbReference>
<feature type="compositionally biased region" description="Basic and acidic residues" evidence="3">
    <location>
        <begin position="244"/>
        <end position="260"/>
    </location>
</feature>
<sequence length="266" mass="28670">MAEAPVLYTKTGNVTTLTLNRPDKLNAMNEALMGELERYLIDIESDPEVRAVILTGAGRGFCSGGDQTRDRTNEGQEKCFDGDLGGDVIERLNRCILRMQNLPKPIIGCINGVAVGAGCNLALATDLRIASDAAKFGEVFSRIGLVPDGGGTYFLPRLVGTAKALELIMLGDMIEAEEAHRIGLVNRVVPADQLQAETQQLAERLGNGPTLAHGLAKTGVYQSMNMSLEDVLNMEARNQAVASRSEDRAEGAAAFREKRPPRFIGR</sequence>
<evidence type="ECO:0000313" key="4">
    <source>
        <dbReference type="EMBL" id="ETX07637.1"/>
    </source>
</evidence>
<dbReference type="AlphaFoldDB" id="W4MDB4"/>
<dbReference type="InterPro" id="IPR014748">
    <property type="entry name" value="Enoyl-CoA_hydra_C"/>
</dbReference>
<comment type="similarity">
    <text evidence="1 2">Belongs to the enoyl-CoA hydratase/isomerase family.</text>
</comment>
<accession>W4MDB4</accession>
<dbReference type="EMBL" id="AZHX01000411">
    <property type="protein sequence ID" value="ETX07637.1"/>
    <property type="molecule type" value="Genomic_DNA"/>
</dbReference>
<dbReference type="Pfam" id="PF00378">
    <property type="entry name" value="ECH_1"/>
    <property type="match status" value="1"/>
</dbReference>
<dbReference type="Gene3D" id="3.90.226.10">
    <property type="entry name" value="2-enoyl-CoA Hydratase, Chain A, domain 1"/>
    <property type="match status" value="1"/>
</dbReference>
<evidence type="ECO:0000256" key="2">
    <source>
        <dbReference type="RuleBase" id="RU003707"/>
    </source>
</evidence>
<proteinExistence type="inferred from homology"/>
<dbReference type="CDD" id="cd06558">
    <property type="entry name" value="crotonase-like"/>
    <property type="match status" value="1"/>
</dbReference>
<dbReference type="SUPFAM" id="SSF52096">
    <property type="entry name" value="ClpP/crotonase"/>
    <property type="match status" value="1"/>
</dbReference>
<dbReference type="PANTHER" id="PTHR43459">
    <property type="entry name" value="ENOYL-COA HYDRATASE"/>
    <property type="match status" value="1"/>
</dbReference>
<evidence type="ECO:0000256" key="3">
    <source>
        <dbReference type="SAM" id="MobiDB-lite"/>
    </source>
</evidence>
<keyword evidence="5" id="KW-1185">Reference proteome</keyword>
<evidence type="ECO:0008006" key="6">
    <source>
        <dbReference type="Google" id="ProtNLM"/>
    </source>
</evidence>
<dbReference type="HOGENOM" id="CLU_009834_7_2_7"/>
<dbReference type="InterPro" id="IPR018376">
    <property type="entry name" value="Enoyl-CoA_hyd/isom_CS"/>
</dbReference>
<feature type="region of interest" description="Disordered" evidence="3">
    <location>
        <begin position="242"/>
        <end position="266"/>
    </location>
</feature>
<evidence type="ECO:0000313" key="5">
    <source>
        <dbReference type="Proteomes" id="UP000019140"/>
    </source>
</evidence>
<evidence type="ECO:0000256" key="1">
    <source>
        <dbReference type="ARBA" id="ARBA00005254"/>
    </source>
</evidence>
<dbReference type="PROSITE" id="PS00166">
    <property type="entry name" value="ENOYL_COA_HYDRATASE"/>
    <property type="match status" value="1"/>
</dbReference>
<dbReference type="PANTHER" id="PTHR43459:SF1">
    <property type="entry name" value="EG:BACN32G11.4 PROTEIN"/>
    <property type="match status" value="1"/>
</dbReference>
<organism evidence="4 5">
    <name type="scientific">Candidatus Entotheonella gemina</name>
    <dbReference type="NCBI Taxonomy" id="1429439"/>
    <lineage>
        <taxon>Bacteria</taxon>
        <taxon>Pseudomonadati</taxon>
        <taxon>Nitrospinota/Tectimicrobiota group</taxon>
        <taxon>Candidatus Tectimicrobiota</taxon>
        <taxon>Candidatus Entotheonellia</taxon>
        <taxon>Candidatus Entotheonellales</taxon>
        <taxon>Candidatus Entotheonellaceae</taxon>
        <taxon>Candidatus Entotheonella</taxon>
    </lineage>
</organism>
<gene>
    <name evidence="4" type="ORF">ETSY2_10050</name>
</gene>
<dbReference type="PATRIC" id="fig|1429439.4.peg.1718"/>